<feature type="transmembrane region" description="Helical" evidence="3">
    <location>
        <begin position="21"/>
        <end position="40"/>
    </location>
</feature>
<evidence type="ECO:0000259" key="4">
    <source>
        <dbReference type="PROSITE" id="PS50887"/>
    </source>
</evidence>
<dbReference type="Gene3D" id="3.30.70.270">
    <property type="match status" value="1"/>
</dbReference>
<dbReference type="FunFam" id="3.30.70.270:FF:000001">
    <property type="entry name" value="Diguanylate cyclase domain protein"/>
    <property type="match status" value="1"/>
</dbReference>
<feature type="domain" description="GGDEF" evidence="4">
    <location>
        <begin position="379"/>
        <end position="515"/>
    </location>
</feature>
<protein>
    <recommendedName>
        <fullName evidence="1">diguanylate cyclase</fullName>
        <ecNumber evidence="1">2.7.7.65</ecNumber>
    </recommendedName>
</protein>
<dbReference type="InterPro" id="IPR029787">
    <property type="entry name" value="Nucleotide_cyclase"/>
</dbReference>
<accession>A0A7L5JQI8</accession>
<sequence>MYNRSDSQLSSFNIKSFFIEWIFLIFFLLILSIFVSFMLFHQNEDILKREEDRLLTQAKILNDNLLNQINSIEQALLSTRVIIEKDGLSDKKSKDHVEEHLKTYVKVLPYLRAFVALDKNGEVIATSREDILGFNYSSREYFSNIKNNPSKGKLYVNRPYKTLLGAWTINLALMLSDEKGDFNGVIFAVFEPLQLMKTLESVFYANDMRSSIIHGDGTLFLMAPKKDEVLGIKINTENSFLYKHKLGNKLNSIYKGKTFIANDNRLVAFYTVNPQNIDVDSSLYITVSRDLNALYVNIRTEIYIVVALMIILILSSIIGLYLLQRKRYFSRIKEIEQEEEKRKILETYAYIDSMTQIANRRYFDQFLDKEWRYCQRNKKNLCIVLIDIDNFKLYNDRYGHQAGDECLKKVARVLDDNLNRSHDFIARYGGEEFICILPNTNIEDAKVICEKLRVEIENLKISHEDSKTSNVVTISIGISCTIPNENIEMNDLIRKADNALYLSKKAGRNKLSVEL</sequence>
<evidence type="ECO:0000256" key="2">
    <source>
        <dbReference type="ARBA" id="ARBA00034247"/>
    </source>
</evidence>
<comment type="catalytic activity">
    <reaction evidence="2">
        <text>2 GTP = 3',3'-c-di-GMP + 2 diphosphate</text>
        <dbReference type="Rhea" id="RHEA:24898"/>
        <dbReference type="ChEBI" id="CHEBI:33019"/>
        <dbReference type="ChEBI" id="CHEBI:37565"/>
        <dbReference type="ChEBI" id="CHEBI:58805"/>
        <dbReference type="EC" id="2.7.7.65"/>
    </reaction>
</comment>
<dbReference type="SUPFAM" id="SSF55073">
    <property type="entry name" value="Nucleotide cyclase"/>
    <property type="match status" value="1"/>
</dbReference>
<dbReference type="InterPro" id="IPR000160">
    <property type="entry name" value="GGDEF_dom"/>
</dbReference>
<dbReference type="PANTHER" id="PTHR45138:SF9">
    <property type="entry name" value="DIGUANYLATE CYCLASE DGCM-RELATED"/>
    <property type="match status" value="1"/>
</dbReference>
<dbReference type="CDD" id="cd12914">
    <property type="entry name" value="PDC1_DGC_like"/>
    <property type="match status" value="1"/>
</dbReference>
<dbReference type="SMART" id="SM00267">
    <property type="entry name" value="GGDEF"/>
    <property type="match status" value="1"/>
</dbReference>
<dbReference type="PANTHER" id="PTHR45138">
    <property type="entry name" value="REGULATORY COMPONENTS OF SENSORY TRANSDUCTION SYSTEM"/>
    <property type="match status" value="1"/>
</dbReference>
<reference evidence="5 6" key="1">
    <citation type="submission" date="2020-05" db="EMBL/GenBank/DDBJ databases">
        <title>Complete genome sequencing of Campylobacter and Arcobacter type strains.</title>
        <authorList>
            <person name="Miller W.G."/>
            <person name="Yee E."/>
        </authorList>
    </citation>
    <scope>NUCLEOTIDE SEQUENCE [LARGE SCALE GENOMIC DNA]</scope>
    <source>
        <strain evidence="5 6">LMG 21996</strain>
    </source>
</reference>
<dbReference type="Gene3D" id="3.30.450.20">
    <property type="entry name" value="PAS domain"/>
    <property type="match status" value="1"/>
</dbReference>
<dbReference type="Pfam" id="PF00990">
    <property type="entry name" value="GGDEF"/>
    <property type="match status" value="1"/>
</dbReference>
<evidence type="ECO:0000313" key="5">
    <source>
        <dbReference type="EMBL" id="QKJ27346.1"/>
    </source>
</evidence>
<dbReference type="RefSeq" id="WP_024775133.1">
    <property type="nucleotide sequence ID" value="NZ_CP054051.1"/>
</dbReference>
<dbReference type="EC" id="2.7.7.65" evidence="1"/>
<dbReference type="GO" id="GO:0052621">
    <property type="term" value="F:diguanylate cyclase activity"/>
    <property type="evidence" value="ECO:0007669"/>
    <property type="project" value="UniProtKB-EC"/>
</dbReference>
<dbReference type="GO" id="GO:0005886">
    <property type="term" value="C:plasma membrane"/>
    <property type="evidence" value="ECO:0007669"/>
    <property type="project" value="TreeGrafter"/>
</dbReference>
<gene>
    <name evidence="5" type="ORF">ACBT_1440</name>
</gene>
<dbReference type="KEGG" id="acib:ACBT_1440"/>
<keyword evidence="3" id="KW-1133">Transmembrane helix</keyword>
<feature type="transmembrane region" description="Helical" evidence="3">
    <location>
        <begin position="302"/>
        <end position="323"/>
    </location>
</feature>
<dbReference type="EMBL" id="CP054051">
    <property type="protein sequence ID" value="QKJ27346.1"/>
    <property type="molecule type" value="Genomic_DNA"/>
</dbReference>
<dbReference type="PROSITE" id="PS50887">
    <property type="entry name" value="GGDEF"/>
    <property type="match status" value="1"/>
</dbReference>
<name>A0A7L5JQI8_9BACT</name>
<keyword evidence="3" id="KW-0812">Transmembrane</keyword>
<dbReference type="Proteomes" id="UP000509513">
    <property type="component" value="Chromosome"/>
</dbReference>
<evidence type="ECO:0000256" key="1">
    <source>
        <dbReference type="ARBA" id="ARBA00012528"/>
    </source>
</evidence>
<evidence type="ECO:0000256" key="3">
    <source>
        <dbReference type="SAM" id="Phobius"/>
    </source>
</evidence>
<evidence type="ECO:0000313" key="6">
    <source>
        <dbReference type="Proteomes" id="UP000509513"/>
    </source>
</evidence>
<dbReference type="InterPro" id="IPR043128">
    <property type="entry name" value="Rev_trsase/Diguanyl_cyclase"/>
</dbReference>
<organism evidence="5 6">
    <name type="scientific">Aliarcobacter cibarius</name>
    <dbReference type="NCBI Taxonomy" id="255507"/>
    <lineage>
        <taxon>Bacteria</taxon>
        <taxon>Pseudomonadati</taxon>
        <taxon>Campylobacterota</taxon>
        <taxon>Epsilonproteobacteria</taxon>
        <taxon>Campylobacterales</taxon>
        <taxon>Arcobacteraceae</taxon>
        <taxon>Aliarcobacter</taxon>
    </lineage>
</organism>
<dbReference type="GO" id="GO:0043709">
    <property type="term" value="P:cell adhesion involved in single-species biofilm formation"/>
    <property type="evidence" value="ECO:0007669"/>
    <property type="project" value="TreeGrafter"/>
</dbReference>
<dbReference type="AlphaFoldDB" id="A0A7L5JQI8"/>
<dbReference type="CDD" id="cd01949">
    <property type="entry name" value="GGDEF"/>
    <property type="match status" value="1"/>
</dbReference>
<dbReference type="InterPro" id="IPR050469">
    <property type="entry name" value="Diguanylate_Cyclase"/>
</dbReference>
<proteinExistence type="predicted"/>
<keyword evidence="3" id="KW-0472">Membrane</keyword>
<dbReference type="NCBIfam" id="TIGR00254">
    <property type="entry name" value="GGDEF"/>
    <property type="match status" value="1"/>
</dbReference>
<dbReference type="GO" id="GO:1902201">
    <property type="term" value="P:negative regulation of bacterial-type flagellum-dependent cell motility"/>
    <property type="evidence" value="ECO:0007669"/>
    <property type="project" value="TreeGrafter"/>
</dbReference>